<gene>
    <name evidence="3" type="ORF">H4O21_21610</name>
</gene>
<keyword evidence="1" id="KW-0175">Coiled coil</keyword>
<dbReference type="Proteomes" id="UP000565262">
    <property type="component" value="Unassembled WGS sequence"/>
</dbReference>
<evidence type="ECO:0000256" key="1">
    <source>
        <dbReference type="SAM" id="Coils"/>
    </source>
</evidence>
<keyword evidence="4" id="KW-1185">Reference proteome</keyword>
<comment type="caution">
    <text evidence="3">The sequence shown here is derived from an EMBL/GenBank/DDBJ whole genome shotgun (WGS) entry which is preliminary data.</text>
</comment>
<proteinExistence type="predicted"/>
<dbReference type="EMBL" id="JACJFM010000046">
    <property type="protein sequence ID" value="MBB1489212.1"/>
    <property type="molecule type" value="Genomic_DNA"/>
</dbReference>
<evidence type="ECO:0000313" key="3">
    <source>
        <dbReference type="EMBL" id="MBB1489212.1"/>
    </source>
</evidence>
<feature type="coiled-coil region" evidence="1">
    <location>
        <begin position="175"/>
        <end position="209"/>
    </location>
</feature>
<dbReference type="Gene3D" id="1.10.287.1490">
    <property type="match status" value="1"/>
</dbReference>
<keyword evidence="2" id="KW-0732">Signal</keyword>
<reference evidence="3 4" key="1">
    <citation type="submission" date="2020-08" db="EMBL/GenBank/DDBJ databases">
        <title>Oceanospirillum sp. nov. isolated from marine sediment.</title>
        <authorList>
            <person name="Ji X."/>
        </authorList>
    </citation>
    <scope>NUCLEOTIDE SEQUENCE [LARGE SCALE GENOMIC DNA]</scope>
    <source>
        <strain evidence="3 4">D5</strain>
    </source>
</reference>
<feature type="coiled-coil region" evidence="1">
    <location>
        <begin position="29"/>
        <end position="56"/>
    </location>
</feature>
<protein>
    <submittedName>
        <fullName evidence="3">Uncharacterized protein</fullName>
    </submittedName>
</protein>
<dbReference type="AlphaFoldDB" id="A0A839IWR3"/>
<feature type="chain" id="PRO_5032898515" evidence="2">
    <location>
        <begin position="29"/>
        <end position="298"/>
    </location>
</feature>
<feature type="coiled-coil region" evidence="1">
    <location>
        <begin position="85"/>
        <end position="112"/>
    </location>
</feature>
<dbReference type="RefSeq" id="WP_182811079.1">
    <property type="nucleotide sequence ID" value="NZ_JACJFM010000046.1"/>
</dbReference>
<name>A0A839IWR3_9GAMM</name>
<accession>A0A839IWR3</accession>
<feature type="signal peptide" evidence="2">
    <location>
        <begin position="1"/>
        <end position="28"/>
    </location>
</feature>
<evidence type="ECO:0000313" key="4">
    <source>
        <dbReference type="Proteomes" id="UP000565262"/>
    </source>
</evidence>
<evidence type="ECO:0000256" key="2">
    <source>
        <dbReference type="SAM" id="SignalP"/>
    </source>
</evidence>
<sequence length="298" mass="34499">MLFDFFNHRNAQYLAIFTLSLVSISVSAEALSEAEINQLNDQLHKASETYVLLENHVQCYAEQDSVFQQRSKLLQAKAGDLHKEKQALSIKLETSQQEKESFLQEVDKAQNDVHDLTPKILHMNARIQAAEHALEECKGKKWIPNFLCDWAGEISGLKKEMRHLYAEKETLGIRLDIARAHLEESSMRYKQAEEKFKATEVKSEENKNDILKTETDIKLIKKSLMELRTARQEYFIELNNFEKTFNEFKALDPNSERRFVIHRLRRESEKLSEQLIQASSLSGMNGLLLPSGERICIN</sequence>
<organism evidence="3 4">
    <name type="scientific">Oceanospirillum sediminis</name>
    <dbReference type="NCBI Taxonomy" id="2760088"/>
    <lineage>
        <taxon>Bacteria</taxon>
        <taxon>Pseudomonadati</taxon>
        <taxon>Pseudomonadota</taxon>
        <taxon>Gammaproteobacteria</taxon>
        <taxon>Oceanospirillales</taxon>
        <taxon>Oceanospirillaceae</taxon>
        <taxon>Oceanospirillum</taxon>
    </lineage>
</organism>